<dbReference type="Gene3D" id="1.10.520.30">
    <property type="entry name" value="AF1862-like domain"/>
    <property type="match status" value="1"/>
</dbReference>
<keyword evidence="4" id="KW-0051">Antiviral defense</keyword>
<keyword evidence="6" id="KW-0472">Membrane</keyword>
<comment type="subcellular location">
    <subcellularLocation>
        <location evidence="1">Cytoplasm</location>
    </subcellularLocation>
</comment>
<evidence type="ECO:0000313" key="7">
    <source>
        <dbReference type="EMBL" id="SIN79713.1"/>
    </source>
</evidence>
<feature type="transmembrane region" description="Helical" evidence="6">
    <location>
        <begin position="31"/>
        <end position="50"/>
    </location>
</feature>
<keyword evidence="3" id="KW-0963">Cytoplasm</keyword>
<organism evidence="7 8">
    <name type="scientific">Acetomicrobium flavidum</name>
    <dbReference type="NCBI Taxonomy" id="49896"/>
    <lineage>
        <taxon>Bacteria</taxon>
        <taxon>Thermotogati</taxon>
        <taxon>Synergistota</taxon>
        <taxon>Synergistia</taxon>
        <taxon>Synergistales</taxon>
        <taxon>Acetomicrobiaceae</taxon>
        <taxon>Acetomicrobium</taxon>
    </lineage>
</organism>
<dbReference type="SUPFAM" id="SSF158568">
    <property type="entry name" value="AF1862-like"/>
    <property type="match status" value="1"/>
</dbReference>
<dbReference type="InterPro" id="IPR010160">
    <property type="entry name" value="CRISPR-assoc_prot_Cmr5"/>
</dbReference>
<evidence type="ECO:0000313" key="8">
    <source>
        <dbReference type="Proteomes" id="UP000185093"/>
    </source>
</evidence>
<evidence type="ECO:0000256" key="6">
    <source>
        <dbReference type="SAM" id="Phobius"/>
    </source>
</evidence>
<evidence type="ECO:0000256" key="2">
    <source>
        <dbReference type="ARBA" id="ARBA00006161"/>
    </source>
</evidence>
<comment type="similarity">
    <text evidence="2">Belongs to the CRISPR system Cmr5 family.</text>
</comment>
<protein>
    <recommendedName>
        <fullName evidence="5">CRISPR type III-B/RAMP module-associated protein Cmr5</fullName>
    </recommendedName>
</protein>
<keyword evidence="8" id="KW-1185">Reference proteome</keyword>
<keyword evidence="6" id="KW-1133">Transmembrane helix</keyword>
<accession>A0ABY1JFL9</accession>
<reference evidence="7 8" key="1">
    <citation type="submission" date="2016-11" db="EMBL/GenBank/DDBJ databases">
        <authorList>
            <person name="Varghese N."/>
            <person name="Submissions S."/>
        </authorList>
    </citation>
    <scope>NUCLEOTIDE SEQUENCE [LARGE SCALE GENOMIC DNA]</scope>
    <source>
        <strain evidence="7 8">DSM 20664</strain>
    </source>
</reference>
<dbReference type="Pfam" id="PF09701">
    <property type="entry name" value="Cas_Cmr5"/>
    <property type="match status" value="1"/>
</dbReference>
<evidence type="ECO:0000256" key="4">
    <source>
        <dbReference type="ARBA" id="ARBA00023118"/>
    </source>
</evidence>
<keyword evidence="6" id="KW-0812">Transmembrane</keyword>
<dbReference type="NCBIfam" id="TIGR01881">
    <property type="entry name" value="cas_Cmr5"/>
    <property type="match status" value="1"/>
</dbReference>
<proteinExistence type="inferred from homology"/>
<gene>
    <name evidence="7" type="ORF">SAMN05444368_1990</name>
</gene>
<sequence>MIHKNLEMAYKAMAMVKSVEEKRREDYLRTVRGLGSMIIGNGIAATLLFLKKKGFDEAIKHLDELIGLKADMKDFSARIFSESMTNKSLTAAEYLNAQLAAIDGASWLKRYAEIYFGGDKK</sequence>
<dbReference type="RefSeq" id="WP_014806984.1">
    <property type="nucleotide sequence ID" value="NZ_FSQZ01000001.1"/>
</dbReference>
<dbReference type="InterPro" id="IPR023101">
    <property type="entry name" value="AF1862-like_dom_sf"/>
</dbReference>
<evidence type="ECO:0000256" key="3">
    <source>
        <dbReference type="ARBA" id="ARBA00022490"/>
    </source>
</evidence>
<evidence type="ECO:0000256" key="5">
    <source>
        <dbReference type="ARBA" id="ARBA00030001"/>
    </source>
</evidence>
<name>A0ABY1JFL9_9BACT</name>
<comment type="caution">
    <text evidence="7">The sequence shown here is derived from an EMBL/GenBank/DDBJ whole genome shotgun (WGS) entry which is preliminary data.</text>
</comment>
<dbReference type="Proteomes" id="UP000185093">
    <property type="component" value="Unassembled WGS sequence"/>
</dbReference>
<dbReference type="EMBL" id="FSQZ01000001">
    <property type="protein sequence ID" value="SIN79713.1"/>
    <property type="molecule type" value="Genomic_DNA"/>
</dbReference>
<evidence type="ECO:0000256" key="1">
    <source>
        <dbReference type="ARBA" id="ARBA00004496"/>
    </source>
</evidence>